<dbReference type="EMBL" id="ABWE02003901">
    <property type="status" value="NOT_ANNOTATED_CDS"/>
    <property type="molecule type" value="Genomic_DNA"/>
</dbReference>
<accession>M4C5F0</accession>
<evidence type="ECO:0000256" key="1">
    <source>
        <dbReference type="SAM" id="MobiDB-lite"/>
    </source>
</evidence>
<dbReference type="EnsemblProtists" id="HpaT814325">
    <property type="protein sequence ID" value="HpaP814325"/>
    <property type="gene ID" value="HpaG814325"/>
</dbReference>
<organism evidence="2 3">
    <name type="scientific">Hyaloperonospora arabidopsidis (strain Emoy2)</name>
    <name type="common">Downy mildew agent</name>
    <name type="synonym">Peronospora arabidopsidis</name>
    <dbReference type="NCBI Taxonomy" id="559515"/>
    <lineage>
        <taxon>Eukaryota</taxon>
        <taxon>Sar</taxon>
        <taxon>Stramenopiles</taxon>
        <taxon>Oomycota</taxon>
        <taxon>Peronosporomycetes</taxon>
        <taxon>Peronosporales</taxon>
        <taxon>Peronosporaceae</taxon>
        <taxon>Hyaloperonospora</taxon>
    </lineage>
</organism>
<dbReference type="AlphaFoldDB" id="M4C5F0"/>
<reference evidence="2" key="2">
    <citation type="submission" date="2015-06" db="UniProtKB">
        <authorList>
            <consortium name="EnsemblProtists"/>
        </authorList>
    </citation>
    <scope>IDENTIFICATION</scope>
    <source>
        <strain evidence="2">Emoy2</strain>
    </source>
</reference>
<keyword evidence="3" id="KW-1185">Reference proteome</keyword>
<dbReference type="InParanoid" id="M4C5F0"/>
<protein>
    <submittedName>
        <fullName evidence="2">Uncharacterized protein</fullName>
    </submittedName>
</protein>
<evidence type="ECO:0000313" key="2">
    <source>
        <dbReference type="EnsemblProtists" id="HpaP814325"/>
    </source>
</evidence>
<name>M4C5F0_HYAAE</name>
<evidence type="ECO:0000313" key="3">
    <source>
        <dbReference type="Proteomes" id="UP000011713"/>
    </source>
</evidence>
<proteinExistence type="predicted"/>
<reference evidence="3" key="1">
    <citation type="journal article" date="2010" name="Science">
        <title>Signatures of adaptation to obligate biotrophy in the Hyaloperonospora arabidopsidis genome.</title>
        <authorList>
            <person name="Baxter L."/>
            <person name="Tripathy S."/>
            <person name="Ishaque N."/>
            <person name="Boot N."/>
            <person name="Cabral A."/>
            <person name="Kemen E."/>
            <person name="Thines M."/>
            <person name="Ah-Fong A."/>
            <person name="Anderson R."/>
            <person name="Badejoko W."/>
            <person name="Bittner-Eddy P."/>
            <person name="Boore J.L."/>
            <person name="Chibucos M.C."/>
            <person name="Coates M."/>
            <person name="Dehal P."/>
            <person name="Delehaunty K."/>
            <person name="Dong S."/>
            <person name="Downton P."/>
            <person name="Dumas B."/>
            <person name="Fabro G."/>
            <person name="Fronick C."/>
            <person name="Fuerstenberg S.I."/>
            <person name="Fulton L."/>
            <person name="Gaulin E."/>
            <person name="Govers F."/>
            <person name="Hughes L."/>
            <person name="Humphray S."/>
            <person name="Jiang R.H."/>
            <person name="Judelson H."/>
            <person name="Kamoun S."/>
            <person name="Kyung K."/>
            <person name="Meijer H."/>
            <person name="Minx P."/>
            <person name="Morris P."/>
            <person name="Nelson J."/>
            <person name="Phuntumart V."/>
            <person name="Qutob D."/>
            <person name="Rehmany A."/>
            <person name="Rougon-Cardoso A."/>
            <person name="Ryden P."/>
            <person name="Torto-Alalibo T."/>
            <person name="Studholme D."/>
            <person name="Wang Y."/>
            <person name="Win J."/>
            <person name="Wood J."/>
            <person name="Clifton S.W."/>
            <person name="Rogers J."/>
            <person name="Van den Ackerveken G."/>
            <person name="Jones J.D."/>
            <person name="McDowell J.M."/>
            <person name="Beynon J."/>
            <person name="Tyler B.M."/>
        </authorList>
    </citation>
    <scope>NUCLEOTIDE SEQUENCE [LARGE SCALE GENOMIC DNA]</scope>
    <source>
        <strain evidence="3">Emoy2</strain>
    </source>
</reference>
<sequence length="278" mass="30236">MNKVAGPIPATVRRRSSCFLRTNDHLQCPLCSKSDASQSIVRPVQAFSDSRRTCTTASHSLAAPSRQKADGYPSKSVRSNLPIGRKPTGAIKTKSPQIKLLLLLLLLEVAPLFSDRDLLSVCLITTLRVLATRSPTLRRRSSSSLATCPVPCRSRDPSTCCSTLRTSIGGAPHSCLGLFSTELLVALVRTLWINSWSCSPSLILSQLQRAQSDGASCTTWRSATPKQQSFRPPPWRVVSGSAAWRSTSIAGSWAASPTQRDSEGSRFSWPSQWSLVQL</sequence>
<dbReference type="HOGENOM" id="CLU_1002712_0_0_1"/>
<feature type="region of interest" description="Disordered" evidence="1">
    <location>
        <begin position="58"/>
        <end position="79"/>
    </location>
</feature>
<dbReference type="VEuPathDB" id="FungiDB:HpaG814325"/>
<dbReference type="Proteomes" id="UP000011713">
    <property type="component" value="Unassembled WGS sequence"/>
</dbReference>